<dbReference type="PROSITE" id="PS51534">
    <property type="entry name" value="SEFIR"/>
    <property type="match status" value="1"/>
</dbReference>
<dbReference type="Gene3D" id="3.40.50.11530">
    <property type="match status" value="1"/>
</dbReference>
<gene>
    <name evidence="10" type="ORF">TCEB3V08_LOCUS8367</name>
</gene>
<evidence type="ECO:0000256" key="5">
    <source>
        <dbReference type="ARBA" id="ARBA00023136"/>
    </source>
</evidence>
<keyword evidence="3" id="KW-0732">Signal</keyword>
<sequence>MYGVYMYLQYPNSSSSDCTMNYIKRDTDASKGRDKELGYKDSDRPCTKRAKLQLKTVCSNLPFEGGVDQDWGHVMLKSYYYVLGTNKLTALNVTFSLIKWNLNQTSFAKPLMPLAQGYSTHLEKHWSKVSPLQEARQQGWEYQALRMRFKEVGGDKKNFCRDFHLSLEVPDSTVLFFDCLWSKAEYEKKSFGFEYEQRSALGSYAHRSYVFVVPSGDHINPDRESYVYEDSLSEETSNSGSQSESATDPTETELKNWELFMYVDISEIPKLTLRWPLAPSLFKEEPFNITAYNVSIYRRGPPPDDDEEEEEELLNTAIVSAWDAVGGELSYTFLTDGSETYWFTLRMIHEACGLQDCNVSKSHKIIISRMPYPPLWSPFPFPTANLDLSALWPHGPPCHTAFTHCPLYKVLYFCWDVTTQSFIFMWRMYQLSPVFSAGGNNRRTLIAIVCCSVLIPVFLCAFHVWRKRIPPDPQSQAKSLPVVFINYVPSHDAHVAFMVELTKYLRSHCAVDALMDRLDIPHFKSNDPHNWCIGEFERVDFVMVVSSPSTNQFVGIYKGVDQISLKLLKEKFGNSKSGLRYFSVQLPYCSEQDIPYEARSRCVKRFHLMQDLDNMLRYIHNRGGGPLCSCMGPNIPGGRAELESNGRSLLQALDAAKAKIAKLPRSDDGADLSSYLIPDPDSPNMSQPKSSATTEGGTDSQEPLMSMEERQEPWRYDPPLRIDTSEFWNHPAARRDSSKKTPRGTIPIHHIAK</sequence>
<name>A0A7R9D122_TIMCR</name>
<feature type="compositionally biased region" description="Polar residues" evidence="8">
    <location>
        <begin position="234"/>
        <end position="249"/>
    </location>
</feature>
<accession>A0A7R9D122</accession>
<evidence type="ECO:0000259" key="9">
    <source>
        <dbReference type="PROSITE" id="PS51534"/>
    </source>
</evidence>
<proteinExistence type="predicted"/>
<feature type="domain" description="SEFIR" evidence="9">
    <location>
        <begin position="480"/>
        <end position="617"/>
    </location>
</feature>
<evidence type="ECO:0000256" key="2">
    <source>
        <dbReference type="ARBA" id="ARBA00022692"/>
    </source>
</evidence>
<evidence type="ECO:0000256" key="4">
    <source>
        <dbReference type="ARBA" id="ARBA00022989"/>
    </source>
</evidence>
<dbReference type="PANTHER" id="PTHR15583">
    <property type="entry name" value="INTERLEUKIN-17 RECEPTOR"/>
    <property type="match status" value="1"/>
</dbReference>
<evidence type="ECO:0000256" key="6">
    <source>
        <dbReference type="ARBA" id="ARBA00023170"/>
    </source>
</evidence>
<dbReference type="InterPro" id="IPR039465">
    <property type="entry name" value="IL-17_rcpt-like"/>
</dbReference>
<organism evidence="10">
    <name type="scientific">Timema cristinae</name>
    <name type="common">Walking stick</name>
    <dbReference type="NCBI Taxonomy" id="61476"/>
    <lineage>
        <taxon>Eukaryota</taxon>
        <taxon>Metazoa</taxon>
        <taxon>Ecdysozoa</taxon>
        <taxon>Arthropoda</taxon>
        <taxon>Hexapoda</taxon>
        <taxon>Insecta</taxon>
        <taxon>Pterygota</taxon>
        <taxon>Neoptera</taxon>
        <taxon>Polyneoptera</taxon>
        <taxon>Phasmatodea</taxon>
        <taxon>Timematodea</taxon>
        <taxon>Timematoidea</taxon>
        <taxon>Timematidae</taxon>
        <taxon>Timema</taxon>
    </lineage>
</organism>
<feature type="region of interest" description="Disordered" evidence="8">
    <location>
        <begin position="666"/>
        <end position="753"/>
    </location>
</feature>
<dbReference type="PANTHER" id="PTHR15583:SF7">
    <property type="entry name" value="INTERLEUKIN CYTOKINE RECEPTOR-RELATED PROTEIN 2"/>
    <property type="match status" value="1"/>
</dbReference>
<dbReference type="EMBL" id="OC319730">
    <property type="protein sequence ID" value="CAD7406170.1"/>
    <property type="molecule type" value="Genomic_DNA"/>
</dbReference>
<evidence type="ECO:0000256" key="8">
    <source>
        <dbReference type="SAM" id="MobiDB-lite"/>
    </source>
</evidence>
<evidence type="ECO:0000256" key="3">
    <source>
        <dbReference type="ARBA" id="ARBA00022729"/>
    </source>
</evidence>
<dbReference type="AlphaFoldDB" id="A0A7R9D122"/>
<feature type="region of interest" description="Disordered" evidence="8">
    <location>
        <begin position="228"/>
        <end position="250"/>
    </location>
</feature>
<dbReference type="GO" id="GO:0016020">
    <property type="term" value="C:membrane"/>
    <property type="evidence" value="ECO:0007669"/>
    <property type="project" value="UniProtKB-SubCell"/>
</dbReference>
<keyword evidence="2" id="KW-0812">Transmembrane</keyword>
<keyword evidence="7" id="KW-0325">Glycoprotein</keyword>
<keyword evidence="6" id="KW-0675">Receptor</keyword>
<dbReference type="GO" id="GO:0030368">
    <property type="term" value="F:interleukin-17 receptor activity"/>
    <property type="evidence" value="ECO:0007669"/>
    <property type="project" value="InterPro"/>
</dbReference>
<evidence type="ECO:0000256" key="7">
    <source>
        <dbReference type="ARBA" id="ARBA00023180"/>
    </source>
</evidence>
<feature type="compositionally biased region" description="Polar residues" evidence="8">
    <location>
        <begin position="683"/>
        <end position="703"/>
    </location>
</feature>
<keyword evidence="4" id="KW-1133">Transmembrane helix</keyword>
<dbReference type="InterPro" id="IPR013568">
    <property type="entry name" value="SEFIR_dom"/>
</dbReference>
<feature type="compositionally biased region" description="Basic and acidic residues" evidence="8">
    <location>
        <begin position="707"/>
        <end position="724"/>
    </location>
</feature>
<evidence type="ECO:0000256" key="1">
    <source>
        <dbReference type="ARBA" id="ARBA00004479"/>
    </source>
</evidence>
<dbReference type="Pfam" id="PF08357">
    <property type="entry name" value="SEFIR"/>
    <property type="match status" value="1"/>
</dbReference>
<protein>
    <recommendedName>
        <fullName evidence="9">SEFIR domain-containing protein</fullName>
    </recommendedName>
</protein>
<evidence type="ECO:0000313" key="10">
    <source>
        <dbReference type="EMBL" id="CAD7406170.1"/>
    </source>
</evidence>
<reference evidence="10" key="1">
    <citation type="submission" date="2020-11" db="EMBL/GenBank/DDBJ databases">
        <authorList>
            <person name="Tran Van P."/>
        </authorList>
    </citation>
    <scope>NUCLEOTIDE SEQUENCE</scope>
</reference>
<keyword evidence="5" id="KW-0472">Membrane</keyword>
<comment type="subcellular location">
    <subcellularLocation>
        <location evidence="1">Membrane</location>
        <topology evidence="1">Single-pass type I membrane protein</topology>
    </subcellularLocation>
</comment>